<dbReference type="AlphaFoldDB" id="A0A0D2MGR6"/>
<gene>
    <name evidence="1" type="ORF">HYPSUDRAFT_641252</name>
</gene>
<name>A0A0D2MGR6_HYPSF</name>
<proteinExistence type="predicted"/>
<sequence length="168" mass="19239">MVNDTDVNLCATRIRFQPARSKSLPQQVTVFSQALSGRKLEIAKEISFLASNANRTLRRPLYLRCLEKIASLCVILILLCGRYRTSEDLSAISRCAPRLGLLGRWRHRYHTRLTSLHKTTIHEDVVSQTRGNAPNHLIYPPSEVIGKYVFFFFLDHSYTAASMQEFAR</sequence>
<dbReference type="EMBL" id="KN817547">
    <property type="protein sequence ID" value="KJA22833.1"/>
    <property type="molecule type" value="Genomic_DNA"/>
</dbReference>
<evidence type="ECO:0000313" key="1">
    <source>
        <dbReference type="EMBL" id="KJA22833.1"/>
    </source>
</evidence>
<protein>
    <submittedName>
        <fullName evidence="1">Uncharacterized protein</fullName>
    </submittedName>
</protein>
<keyword evidence="2" id="KW-1185">Reference proteome</keyword>
<dbReference type="Proteomes" id="UP000054270">
    <property type="component" value="Unassembled WGS sequence"/>
</dbReference>
<organism evidence="1 2">
    <name type="scientific">Hypholoma sublateritium (strain FD-334 SS-4)</name>
    <dbReference type="NCBI Taxonomy" id="945553"/>
    <lineage>
        <taxon>Eukaryota</taxon>
        <taxon>Fungi</taxon>
        <taxon>Dikarya</taxon>
        <taxon>Basidiomycota</taxon>
        <taxon>Agaricomycotina</taxon>
        <taxon>Agaricomycetes</taxon>
        <taxon>Agaricomycetidae</taxon>
        <taxon>Agaricales</taxon>
        <taxon>Agaricineae</taxon>
        <taxon>Strophariaceae</taxon>
        <taxon>Hypholoma</taxon>
    </lineage>
</organism>
<accession>A0A0D2MGR6</accession>
<evidence type="ECO:0000313" key="2">
    <source>
        <dbReference type="Proteomes" id="UP000054270"/>
    </source>
</evidence>
<reference evidence="2" key="1">
    <citation type="submission" date="2014-04" db="EMBL/GenBank/DDBJ databases">
        <title>Evolutionary Origins and Diversification of the Mycorrhizal Mutualists.</title>
        <authorList>
            <consortium name="DOE Joint Genome Institute"/>
            <consortium name="Mycorrhizal Genomics Consortium"/>
            <person name="Kohler A."/>
            <person name="Kuo A."/>
            <person name="Nagy L.G."/>
            <person name="Floudas D."/>
            <person name="Copeland A."/>
            <person name="Barry K.W."/>
            <person name="Cichocki N."/>
            <person name="Veneault-Fourrey C."/>
            <person name="LaButti K."/>
            <person name="Lindquist E.A."/>
            <person name="Lipzen A."/>
            <person name="Lundell T."/>
            <person name="Morin E."/>
            <person name="Murat C."/>
            <person name="Riley R."/>
            <person name="Ohm R."/>
            <person name="Sun H."/>
            <person name="Tunlid A."/>
            <person name="Henrissat B."/>
            <person name="Grigoriev I.V."/>
            <person name="Hibbett D.S."/>
            <person name="Martin F."/>
        </authorList>
    </citation>
    <scope>NUCLEOTIDE SEQUENCE [LARGE SCALE GENOMIC DNA]</scope>
    <source>
        <strain evidence="2">FD-334 SS-4</strain>
    </source>
</reference>